<reference evidence="4" key="5">
    <citation type="submission" date="2019-09" db="EMBL/GenBank/DDBJ databases">
        <title>Co-occurence of chitin degradation, pigmentation and bioactivity in marine Pseudoalteromonas.</title>
        <authorList>
            <person name="Sonnenschein E.C."/>
            <person name="Bech P.K."/>
        </authorList>
    </citation>
    <scope>NUCLEOTIDE SEQUENCE</scope>
    <source>
        <strain evidence="4">S2599</strain>
    </source>
</reference>
<proteinExistence type="predicted"/>
<reference evidence="7" key="4">
    <citation type="submission" date="2019-06" db="EMBL/GenBank/DDBJ databases">
        <title>Co-occurence of chitin degradation, pigmentation and bioactivity in marine Pseudoalteromonas.</title>
        <authorList>
            <person name="Sonnenschein E.C."/>
            <person name="Bech P.K."/>
        </authorList>
    </citation>
    <scope>NUCLEOTIDE SEQUENCE [LARGE SCALE GENOMIC DNA]</scope>
    <source>
        <strain evidence="7">S2599</strain>
    </source>
</reference>
<evidence type="ECO:0000259" key="1">
    <source>
        <dbReference type="Pfam" id="PF24697"/>
    </source>
</evidence>
<dbReference type="AlphaFoldDB" id="A0A0F4QU34"/>
<name>A0A0F4QU34_9GAMM</name>
<dbReference type="RefSeq" id="WP_046004394.1">
    <property type="nucleotide sequence ID" value="NZ_JXYA01000016.1"/>
</dbReference>
<dbReference type="Proteomes" id="UP000306719">
    <property type="component" value="Unassembled WGS sequence"/>
</dbReference>
<dbReference type="EMBL" id="JXYA01000016">
    <property type="protein sequence ID" value="KJZ10122.1"/>
    <property type="molecule type" value="Genomic_DNA"/>
</dbReference>
<dbReference type="OrthoDB" id="8758505at2"/>
<reference evidence="4 7" key="3">
    <citation type="submission" date="2018-01" db="EMBL/GenBank/DDBJ databases">
        <authorList>
            <person name="Paulsen S."/>
            <person name="Gram L.K."/>
        </authorList>
    </citation>
    <scope>NUCLEOTIDE SEQUENCE [LARGE SCALE GENOMIC DNA]</scope>
    <source>
        <strain evidence="4 7">S2599</strain>
    </source>
</reference>
<evidence type="ECO:0000313" key="4">
    <source>
        <dbReference type="EMBL" id="TMP36038.1"/>
    </source>
</evidence>
<sequence length="72" mass="8410">MTLRFNVFGKRMSVSRIGAQWQLFIDSDTGIRARVYDVVIPPELDDGELAKYLDDIYHELSCERYPRVTQVD</sequence>
<reference evidence="3 6" key="2">
    <citation type="submission" date="2018-01" db="EMBL/GenBank/DDBJ databases">
        <title>Co-occurrence of chitin degradation, pigmentation and bioactivity in marine Pseudoalteromonas.</title>
        <authorList>
            <person name="Paulsen S."/>
            <person name="Gram L."/>
            <person name="Machado H."/>
        </authorList>
    </citation>
    <scope>NUCLEOTIDE SEQUENCE [LARGE SCALE GENOMIC DNA]</scope>
    <source>
        <strain evidence="3 6">S1946</strain>
    </source>
</reference>
<dbReference type="EMBL" id="PPUZ01000085">
    <property type="protein sequence ID" value="RZM72781.1"/>
    <property type="molecule type" value="Genomic_DNA"/>
</dbReference>
<feature type="domain" description="DUF7661" evidence="1">
    <location>
        <begin position="3"/>
        <end position="71"/>
    </location>
</feature>
<dbReference type="Proteomes" id="UP000033452">
    <property type="component" value="Unassembled WGS sequence"/>
</dbReference>
<dbReference type="PATRIC" id="fig|43658.5.peg.1624"/>
<dbReference type="EMBL" id="PNCJ01000019">
    <property type="protein sequence ID" value="TMP36038.1"/>
    <property type="molecule type" value="Genomic_DNA"/>
</dbReference>
<accession>A0A0F4QU34</accession>
<dbReference type="Pfam" id="PF24697">
    <property type="entry name" value="DUF7661"/>
    <property type="match status" value="1"/>
</dbReference>
<gene>
    <name evidence="3" type="ORF">C3B51_21605</name>
    <name evidence="4" type="ORF">CWB98_14925</name>
    <name evidence="2" type="ORF">TW77_07725</name>
</gene>
<organism evidence="2 5">
    <name type="scientific">Pseudoalteromonas rubra</name>
    <dbReference type="NCBI Taxonomy" id="43658"/>
    <lineage>
        <taxon>Bacteria</taxon>
        <taxon>Pseudomonadati</taxon>
        <taxon>Pseudomonadota</taxon>
        <taxon>Gammaproteobacteria</taxon>
        <taxon>Alteromonadales</taxon>
        <taxon>Pseudoalteromonadaceae</taxon>
        <taxon>Pseudoalteromonas</taxon>
    </lineage>
</organism>
<reference evidence="2 5" key="1">
    <citation type="journal article" date="2015" name="BMC Genomics">
        <title>Genome mining reveals unlocked bioactive potential of marine Gram-negative bacteria.</title>
        <authorList>
            <person name="Machado H."/>
            <person name="Sonnenschein E.C."/>
            <person name="Melchiorsen J."/>
            <person name="Gram L."/>
        </authorList>
    </citation>
    <scope>NUCLEOTIDE SEQUENCE [LARGE SCALE GENOMIC DNA]</scope>
    <source>
        <strain evidence="2 5">S2471</strain>
    </source>
</reference>
<comment type="caution">
    <text evidence="2">The sequence shown here is derived from an EMBL/GenBank/DDBJ whole genome shotgun (WGS) entry which is preliminary data.</text>
</comment>
<evidence type="ECO:0000313" key="6">
    <source>
        <dbReference type="Proteomes" id="UP000292345"/>
    </source>
</evidence>
<dbReference type="InterPro" id="IPR056078">
    <property type="entry name" value="DUF7661"/>
</dbReference>
<dbReference type="Proteomes" id="UP000292345">
    <property type="component" value="Unassembled WGS sequence"/>
</dbReference>
<protein>
    <recommendedName>
        <fullName evidence="1">DUF7661 domain-containing protein</fullName>
    </recommendedName>
</protein>
<evidence type="ECO:0000313" key="7">
    <source>
        <dbReference type="Proteomes" id="UP000306719"/>
    </source>
</evidence>
<keyword evidence="5" id="KW-1185">Reference proteome</keyword>
<evidence type="ECO:0000313" key="3">
    <source>
        <dbReference type="EMBL" id="RZM72781.1"/>
    </source>
</evidence>
<evidence type="ECO:0000313" key="5">
    <source>
        <dbReference type="Proteomes" id="UP000033452"/>
    </source>
</evidence>
<evidence type="ECO:0000313" key="2">
    <source>
        <dbReference type="EMBL" id="KJZ10122.1"/>
    </source>
</evidence>